<sequence length="712" mass="82130">MRYSRAPMPLPDSGMEADVFSNAKITSDLQIPANFIKNKSTPTPKPVNTNKGLPLPTNDHITSLLVPSDNDVPSYVQPFIYTLLRESDGGAKTSIALSSAHKDQKVIGDHYAYNPVAIYEIIIRNIGICKLDDEDIVFDKGNVSLVQGQGLVTVEVSNNNDDIFIDSQIGIRDVYDIKGSNSKCFGVQLNNNRRWIIYTDYMSINVQRNSNNGMFQLSFNGNNGVIQLFPDTNEYNSLLSLDFNTICSVLKLGNYVQKMTISTSSESKDILQFNYHLKYQDKEALIFLLPHHLIDLKMSCLKKTKLQLYSTVYGTMEGFYTSGKASFDYSRQKDDLSSYDILSDKKDSVFHIKINYLLDNLPSIREILINNDFQQCMNNLEHESNLDSMYFSGKVFNKYAWLLYVSAELLHDNELSEQLFTKISECLEKFIQNQQILPLLYDTKWGGIISSGDMNQDFGNSMYNDHHFHYGYFVLTFAILGWYKPDWFAQNKFYSDLLLRDYCNIDGTDDKFVKFRNFNWFEGHSWANGVWPSLDGRDQESSSEDYNSVYAMFLYGSATKNYKMQQIAKLQLNIMKRSNNLYFLYKDKDFNNEVSINEMKKNKVCGIFFQNKIDYATYFGLNTEYIHMIHFIPGTFISRYIRDNDFVTEEWNQKLKNINIDNNGWNGLLKLNKALISPDPIDFFKDVHFNKSNLDNGQSQTLSLVLAILWNT</sequence>
<evidence type="ECO:0000256" key="2">
    <source>
        <dbReference type="ARBA" id="ARBA00010730"/>
    </source>
</evidence>
<evidence type="ECO:0000256" key="7">
    <source>
        <dbReference type="ARBA" id="ARBA00023316"/>
    </source>
</evidence>
<dbReference type="EC" id="3.2.1.39" evidence="3"/>
<comment type="catalytic activity">
    <reaction evidence="1">
        <text>Hydrolysis of (1-&gt;3)-beta-D-glucosidic linkages in (1-&gt;3)-beta-D-glucans.</text>
        <dbReference type="EC" id="3.2.1.39"/>
    </reaction>
</comment>
<dbReference type="PANTHER" id="PTHR31983:SF0">
    <property type="entry name" value="GLUCAN ENDO-1,3-BETA-D-GLUCOSIDASE 2"/>
    <property type="match status" value="1"/>
</dbReference>
<accession>A0A1L0CQX8</accession>
<feature type="domain" description="Glycosyl hydrolase family 81 C-terminal" evidence="10">
    <location>
        <begin position="374"/>
        <end position="703"/>
    </location>
</feature>
<evidence type="ECO:0000259" key="9">
    <source>
        <dbReference type="Pfam" id="PF03639"/>
    </source>
</evidence>
<dbReference type="GO" id="GO:0030036">
    <property type="term" value="P:actin cytoskeleton organization"/>
    <property type="evidence" value="ECO:0007669"/>
    <property type="project" value="EnsemblFungi"/>
</dbReference>
<dbReference type="EMBL" id="FQNF01000070">
    <property type="protein sequence ID" value="SGZ40921.1"/>
    <property type="molecule type" value="Genomic_DNA"/>
</dbReference>
<evidence type="ECO:0000256" key="6">
    <source>
        <dbReference type="ARBA" id="ARBA00023295"/>
    </source>
</evidence>
<dbReference type="InterPro" id="IPR005200">
    <property type="entry name" value="Endo-beta-glucanase"/>
</dbReference>
<keyword evidence="12" id="KW-1185">Reference proteome</keyword>
<dbReference type="InterPro" id="IPR040451">
    <property type="entry name" value="GH81_N"/>
</dbReference>
<proteinExistence type="inferred from homology"/>
<name>A0A1L0CQX8_9ASCO</name>
<evidence type="ECO:0000256" key="5">
    <source>
        <dbReference type="ARBA" id="ARBA00023277"/>
    </source>
</evidence>
<protein>
    <recommendedName>
        <fullName evidence="3">glucan endo-1,3-beta-D-glucosidase</fullName>
        <ecNumber evidence="3">3.2.1.39</ecNumber>
    </recommendedName>
</protein>
<evidence type="ECO:0000313" key="12">
    <source>
        <dbReference type="Proteomes" id="UP000183365"/>
    </source>
</evidence>
<dbReference type="PANTHER" id="PTHR31983">
    <property type="entry name" value="ENDO-1,3(4)-BETA-GLUCANASE 1"/>
    <property type="match status" value="1"/>
</dbReference>
<feature type="domain" description="Glycosyl hydrolase family 81 N-terminal" evidence="9">
    <location>
        <begin position="44"/>
        <end position="322"/>
    </location>
</feature>
<evidence type="ECO:0000256" key="8">
    <source>
        <dbReference type="ARBA" id="ARBA00023326"/>
    </source>
</evidence>
<dbReference type="GO" id="GO:0042973">
    <property type="term" value="F:glucan endo-1,3-beta-D-glucosidase activity"/>
    <property type="evidence" value="ECO:0007669"/>
    <property type="project" value="UniProtKB-EC"/>
</dbReference>
<gene>
    <name evidence="11" type="ORF">HGUI_03121</name>
</gene>
<dbReference type="VEuPathDB" id="FungiDB:HGUI_03121"/>
<dbReference type="OrthoDB" id="4473401at2759"/>
<dbReference type="GO" id="GO:0000272">
    <property type="term" value="P:polysaccharide catabolic process"/>
    <property type="evidence" value="ECO:0007669"/>
    <property type="project" value="UniProtKB-KW"/>
</dbReference>
<dbReference type="GO" id="GO:0052861">
    <property type="term" value="F:endo-1,3(4)-beta-glucanase activity"/>
    <property type="evidence" value="ECO:0007669"/>
    <property type="project" value="InterPro"/>
</dbReference>
<keyword evidence="4" id="KW-0378">Hydrolase</keyword>
<dbReference type="Gene3D" id="1.10.287.1170">
    <property type="entry name" value="glycoside hydrolase family 81 endo-[beta] glucanase"/>
    <property type="match status" value="1"/>
</dbReference>
<evidence type="ECO:0000256" key="3">
    <source>
        <dbReference type="ARBA" id="ARBA00012780"/>
    </source>
</evidence>
<dbReference type="GO" id="GO:0071555">
    <property type="term" value="P:cell wall organization"/>
    <property type="evidence" value="ECO:0007669"/>
    <property type="project" value="UniProtKB-KW"/>
</dbReference>
<keyword evidence="5" id="KW-0119">Carbohydrate metabolism</keyword>
<dbReference type="Pfam" id="PF03639">
    <property type="entry name" value="Glyco_hydro_81"/>
    <property type="match status" value="1"/>
</dbReference>
<evidence type="ECO:0000256" key="4">
    <source>
        <dbReference type="ARBA" id="ARBA00022801"/>
    </source>
</evidence>
<dbReference type="PROSITE" id="PS52008">
    <property type="entry name" value="GH81"/>
    <property type="match status" value="1"/>
</dbReference>
<dbReference type="Proteomes" id="UP000183365">
    <property type="component" value="Unassembled WGS sequence"/>
</dbReference>
<keyword evidence="7" id="KW-0961">Cell wall biogenesis/degradation</keyword>
<dbReference type="InterPro" id="IPR040720">
    <property type="entry name" value="GH81_C"/>
</dbReference>
<evidence type="ECO:0000256" key="1">
    <source>
        <dbReference type="ARBA" id="ARBA00000382"/>
    </source>
</evidence>
<dbReference type="Pfam" id="PF17652">
    <property type="entry name" value="Glyco_hydro81C"/>
    <property type="match status" value="1"/>
</dbReference>
<comment type="similarity">
    <text evidence="2">Belongs to the glycosyl hydrolase 81 family.</text>
</comment>
<keyword evidence="8" id="KW-0624">Polysaccharide degradation</keyword>
<dbReference type="AlphaFoldDB" id="A0A1L0CQX8"/>
<keyword evidence="6" id="KW-0326">Glycosidase</keyword>
<reference evidence="12" key="1">
    <citation type="submission" date="2016-11" db="EMBL/GenBank/DDBJ databases">
        <authorList>
            <person name="Guldener U."/>
        </authorList>
    </citation>
    <scope>NUCLEOTIDE SEQUENCE [LARGE SCALE GENOMIC DNA]</scope>
</reference>
<evidence type="ECO:0000259" key="10">
    <source>
        <dbReference type="Pfam" id="PF17652"/>
    </source>
</evidence>
<dbReference type="Gene3D" id="2.70.98.30">
    <property type="entry name" value="Golgi alpha-mannosidase II, domain 4"/>
    <property type="match status" value="1"/>
</dbReference>
<organism evidence="11 12">
    <name type="scientific">Hanseniaspora guilliermondii</name>
    <dbReference type="NCBI Taxonomy" id="56406"/>
    <lineage>
        <taxon>Eukaryota</taxon>
        <taxon>Fungi</taxon>
        <taxon>Dikarya</taxon>
        <taxon>Ascomycota</taxon>
        <taxon>Saccharomycotina</taxon>
        <taxon>Saccharomycetes</taxon>
        <taxon>Saccharomycodales</taxon>
        <taxon>Saccharomycodaceae</taxon>
        <taxon>Hanseniaspora</taxon>
    </lineage>
</organism>
<evidence type="ECO:0000313" key="11">
    <source>
        <dbReference type="EMBL" id="SGZ40921.1"/>
    </source>
</evidence>